<keyword evidence="3" id="KW-0813">Transport</keyword>
<evidence type="ECO:0000256" key="1">
    <source>
        <dbReference type="ARBA" id="ARBA00004196"/>
    </source>
</evidence>
<dbReference type="PANTHER" id="PTHR30290:SF10">
    <property type="entry name" value="PERIPLASMIC OLIGOPEPTIDE-BINDING PROTEIN-RELATED"/>
    <property type="match status" value="1"/>
</dbReference>
<keyword evidence="8" id="KW-1185">Reference proteome</keyword>
<evidence type="ECO:0000256" key="5">
    <source>
        <dbReference type="SAM" id="SignalP"/>
    </source>
</evidence>
<dbReference type="InterPro" id="IPR039424">
    <property type="entry name" value="SBP_5"/>
</dbReference>
<feature type="domain" description="Solute-binding protein family 5" evidence="6">
    <location>
        <begin position="67"/>
        <end position="505"/>
    </location>
</feature>
<name>A0ABU5DB68_9BURK</name>
<evidence type="ECO:0000313" key="8">
    <source>
        <dbReference type="Proteomes" id="UP001285263"/>
    </source>
</evidence>
<comment type="caution">
    <text evidence="7">The sequence shown here is derived from an EMBL/GenBank/DDBJ whole genome shotgun (WGS) entry which is preliminary data.</text>
</comment>
<evidence type="ECO:0000313" key="7">
    <source>
        <dbReference type="EMBL" id="MDY0743525.1"/>
    </source>
</evidence>
<organism evidence="7 8">
    <name type="scientific">Roseateles agri</name>
    <dbReference type="NCBI Taxonomy" id="3098619"/>
    <lineage>
        <taxon>Bacteria</taxon>
        <taxon>Pseudomonadati</taxon>
        <taxon>Pseudomonadota</taxon>
        <taxon>Betaproteobacteria</taxon>
        <taxon>Burkholderiales</taxon>
        <taxon>Sphaerotilaceae</taxon>
        <taxon>Roseateles</taxon>
    </lineage>
</organism>
<comment type="subcellular location">
    <subcellularLocation>
        <location evidence="1">Cell envelope</location>
    </subcellularLocation>
</comment>
<dbReference type="SUPFAM" id="SSF53850">
    <property type="entry name" value="Periplasmic binding protein-like II"/>
    <property type="match status" value="1"/>
</dbReference>
<dbReference type="Gene3D" id="3.10.105.10">
    <property type="entry name" value="Dipeptide-binding Protein, Domain 3"/>
    <property type="match status" value="1"/>
</dbReference>
<keyword evidence="4 5" id="KW-0732">Signal</keyword>
<evidence type="ECO:0000256" key="2">
    <source>
        <dbReference type="ARBA" id="ARBA00005695"/>
    </source>
</evidence>
<protein>
    <submittedName>
        <fullName evidence="7">ABC transporter substrate-binding protein</fullName>
    </submittedName>
</protein>
<dbReference type="PIRSF" id="PIRSF002741">
    <property type="entry name" value="MppA"/>
    <property type="match status" value="1"/>
</dbReference>
<evidence type="ECO:0000256" key="3">
    <source>
        <dbReference type="ARBA" id="ARBA00022448"/>
    </source>
</evidence>
<dbReference type="EMBL" id="JAXCLA010000001">
    <property type="protein sequence ID" value="MDY0743525.1"/>
    <property type="molecule type" value="Genomic_DNA"/>
</dbReference>
<dbReference type="Gene3D" id="3.90.76.10">
    <property type="entry name" value="Dipeptide-binding Protein, Domain 1"/>
    <property type="match status" value="1"/>
</dbReference>
<dbReference type="PANTHER" id="PTHR30290">
    <property type="entry name" value="PERIPLASMIC BINDING COMPONENT OF ABC TRANSPORTER"/>
    <property type="match status" value="1"/>
</dbReference>
<dbReference type="InterPro" id="IPR030678">
    <property type="entry name" value="Peptide/Ni-bd"/>
</dbReference>
<feature type="chain" id="PRO_5046079764" evidence="5">
    <location>
        <begin position="21"/>
        <end position="590"/>
    </location>
</feature>
<gene>
    <name evidence="7" type="ORF">SNE35_03370</name>
</gene>
<accession>A0ABU5DB68</accession>
<feature type="signal peptide" evidence="5">
    <location>
        <begin position="1"/>
        <end position="20"/>
    </location>
</feature>
<evidence type="ECO:0000256" key="4">
    <source>
        <dbReference type="ARBA" id="ARBA00022729"/>
    </source>
</evidence>
<sequence>MKRLFLALLLTLGMALPAHAEKVLRYAFLIAETGFDPAKISDEYSRAVTAHIFESPYCYDPLARPVKMKPLTAEAMPQADAEFKTFTIKLRPGIYFADDPAFKGHRRELTAQDYVYSLERLADPALNAPAWALLSDQSILGLDERREAALKGKKPFDYDTPLEGLRALDRYTLQIRTAESRPRLPQIVLSGSDLYGAVAREVVEAYGDDIMAHPVGTGPFMLKSWRRSSQIVLERNPGYRERHYDAEPAPDDAEGQAIAARLKGRRIPMIDRVEITIIEESQPRWLAFVNGQQDLLFRVPPEFVNIAMPNNKVAPNLAKRGIQLFRVPASDLGYTYFNMDDPIVGGMEPAKVALRRAISLAWDIEREIRLLRRGQAIPAQSDIPPATSGYDPAYKSEMSDFDPARANALLDLYGYKDRDGDGWREMPDGSPLVLVWATQPDSLSRSYDELFQINMQRVHLRTAFAPAKWPENLKSAEANKLMMWFLANTADNPDGQYFLQLLYGPAVHTANYGDFQHPRYDEIYRRMQSLPDGPERDALFREAQRIQAAFAPMKVHVHRIIGDMAYPWVIGYRRPKFASDFWQYIDIAPH</sequence>
<reference evidence="7 8" key="1">
    <citation type="submission" date="2023-11" db="EMBL/GenBank/DDBJ databases">
        <title>Paucibacter sp. nov., isolated from fresh soil in Korea.</title>
        <authorList>
            <person name="Le N.T.T."/>
        </authorList>
    </citation>
    <scope>NUCLEOTIDE SEQUENCE [LARGE SCALE GENOMIC DNA]</scope>
    <source>
        <strain evidence="7 8">R3-3</strain>
    </source>
</reference>
<dbReference type="InterPro" id="IPR000914">
    <property type="entry name" value="SBP_5_dom"/>
</dbReference>
<proteinExistence type="inferred from homology"/>
<evidence type="ECO:0000259" key="6">
    <source>
        <dbReference type="Pfam" id="PF00496"/>
    </source>
</evidence>
<dbReference type="Pfam" id="PF00496">
    <property type="entry name" value="SBP_bac_5"/>
    <property type="match status" value="1"/>
</dbReference>
<dbReference type="RefSeq" id="WP_320421419.1">
    <property type="nucleotide sequence ID" value="NZ_JAXCLA010000001.1"/>
</dbReference>
<dbReference type="Proteomes" id="UP001285263">
    <property type="component" value="Unassembled WGS sequence"/>
</dbReference>
<dbReference type="Gene3D" id="3.40.190.10">
    <property type="entry name" value="Periplasmic binding protein-like II"/>
    <property type="match status" value="1"/>
</dbReference>
<comment type="similarity">
    <text evidence="2">Belongs to the bacterial solute-binding protein 5 family.</text>
</comment>